<name>A0A074N433_9SPHN</name>
<dbReference type="OrthoDB" id="9804792at2"/>
<evidence type="ECO:0000259" key="1">
    <source>
        <dbReference type="Pfam" id="PF11967"/>
    </source>
</evidence>
<organism evidence="2 3">
    <name type="scientific">Erythrobacter litoralis</name>
    <dbReference type="NCBI Taxonomy" id="39960"/>
    <lineage>
        <taxon>Bacteria</taxon>
        <taxon>Pseudomonadati</taxon>
        <taxon>Pseudomonadota</taxon>
        <taxon>Alphaproteobacteria</taxon>
        <taxon>Sphingomonadales</taxon>
        <taxon>Erythrobacteraceae</taxon>
        <taxon>Erythrobacter/Porphyrobacter group</taxon>
        <taxon>Erythrobacter</taxon>
    </lineage>
</organism>
<dbReference type="Pfam" id="PF11967">
    <property type="entry name" value="RecO_N"/>
    <property type="match status" value="1"/>
</dbReference>
<dbReference type="Pfam" id="PF02565">
    <property type="entry name" value="RecO_C"/>
    <property type="match status" value="1"/>
</dbReference>
<dbReference type="InterPro" id="IPR003717">
    <property type="entry name" value="RecO"/>
</dbReference>
<dbReference type="EMBL" id="JMIX01000009">
    <property type="protein sequence ID" value="KEO92712.1"/>
    <property type="molecule type" value="Genomic_DNA"/>
</dbReference>
<reference evidence="2 3" key="1">
    <citation type="submission" date="2014-04" db="EMBL/GenBank/DDBJ databases">
        <title>A comprehensive comparison of genomes of Erythrobacter spp. Strains.</title>
        <authorList>
            <person name="Zheng Q."/>
        </authorList>
    </citation>
    <scope>NUCLEOTIDE SEQUENCE [LARGE SCALE GENOMIC DNA]</scope>
    <source>
        <strain evidence="2 3">DSM 8509</strain>
    </source>
</reference>
<sequence>MHLRAPAILVASRAHGETAAIARLMTEQYGLVAAYVAGGRGRRMRPVVIPGNRVALELSAKSDTQLPFARLELEESRAPWMTEPLPAAAIQWACTLTASALPERNPYPALHSALDALLAAICHAPSARGWLGAMVGYEALLLREMGYGAPLGDSAPPLDAPLADQFEAFRVLHRPMGRHALAGAAGDGMAARVLLGERLARMME</sequence>
<comment type="caution">
    <text evidence="2">The sequence shown here is derived from an EMBL/GenBank/DDBJ whole genome shotgun (WGS) entry which is preliminary data.</text>
</comment>
<dbReference type="GO" id="GO:0006281">
    <property type="term" value="P:DNA repair"/>
    <property type="evidence" value="ECO:0007669"/>
    <property type="project" value="InterPro"/>
</dbReference>
<dbReference type="Proteomes" id="UP000027866">
    <property type="component" value="Unassembled WGS sequence"/>
</dbReference>
<dbReference type="GO" id="GO:0006310">
    <property type="term" value="P:DNA recombination"/>
    <property type="evidence" value="ECO:0007669"/>
    <property type="project" value="InterPro"/>
</dbReference>
<dbReference type="KEGG" id="elq:Ga0102493_112124"/>
<evidence type="ECO:0000313" key="3">
    <source>
        <dbReference type="Proteomes" id="UP000027866"/>
    </source>
</evidence>
<evidence type="ECO:0000313" key="2">
    <source>
        <dbReference type="EMBL" id="KEO92712.1"/>
    </source>
</evidence>
<proteinExistence type="predicted"/>
<dbReference type="AlphaFoldDB" id="A0A074N433"/>
<gene>
    <name evidence="2" type="ORF">EH32_15765</name>
</gene>
<dbReference type="PATRIC" id="fig|39960.10.peg.1214"/>
<dbReference type="InterPro" id="IPR022572">
    <property type="entry name" value="DNA_rep/recomb_RecO_N"/>
</dbReference>
<feature type="domain" description="DNA replication/recombination mediator RecO N-terminal" evidence="1">
    <location>
        <begin position="1"/>
        <end position="67"/>
    </location>
</feature>
<protein>
    <submittedName>
        <fullName evidence="2">DNA recombination protein RecO</fullName>
    </submittedName>
</protein>
<accession>A0A074N433</accession>
<dbReference type="RefSeq" id="WP_034905083.1">
    <property type="nucleotide sequence ID" value="NZ_CP017057.1"/>
</dbReference>
<dbReference type="Gene3D" id="2.40.50.140">
    <property type="entry name" value="Nucleic acid-binding proteins"/>
    <property type="match status" value="1"/>
</dbReference>
<keyword evidence="3" id="KW-1185">Reference proteome</keyword>
<dbReference type="InterPro" id="IPR012340">
    <property type="entry name" value="NA-bd_OB-fold"/>
</dbReference>